<organism evidence="2 3">
    <name type="scientific">Brevibacillus fortis</name>
    <dbReference type="NCBI Taxonomy" id="2126352"/>
    <lineage>
        <taxon>Bacteria</taxon>
        <taxon>Bacillati</taxon>
        <taxon>Bacillota</taxon>
        <taxon>Bacilli</taxon>
        <taxon>Bacillales</taxon>
        <taxon>Paenibacillaceae</taxon>
        <taxon>Brevibacillus</taxon>
    </lineage>
</organism>
<protein>
    <recommendedName>
        <fullName evidence="4">Peptidase C39-like domain-containing protein</fullName>
    </recommendedName>
</protein>
<gene>
    <name evidence="2" type="ORF">C7R93_23145</name>
</gene>
<name>A0A2P7UQW2_9BACL</name>
<dbReference type="EMBL" id="PXZM01000039">
    <property type="protein sequence ID" value="PSJ89394.1"/>
    <property type="molecule type" value="Genomic_DNA"/>
</dbReference>
<proteinExistence type="predicted"/>
<feature type="chain" id="PRO_5015197484" description="Peptidase C39-like domain-containing protein" evidence="1">
    <location>
        <begin position="34"/>
        <end position="189"/>
    </location>
</feature>
<keyword evidence="1" id="KW-0732">Signal</keyword>
<dbReference type="InterPro" id="IPR022118">
    <property type="entry name" value="Peptidase_C70_AvrRpt2"/>
</dbReference>
<keyword evidence="3" id="KW-1185">Reference proteome</keyword>
<reference evidence="2 3" key="1">
    <citation type="submission" date="2018-03" db="EMBL/GenBank/DDBJ databases">
        <title>Brevisbacillus phylogenomics.</title>
        <authorList>
            <person name="Dunlap C."/>
        </authorList>
    </citation>
    <scope>NUCLEOTIDE SEQUENCE [LARGE SCALE GENOMIC DNA]</scope>
    <source>
        <strain evidence="2 3">NRRL NRS-1210</strain>
    </source>
</reference>
<feature type="signal peptide" evidence="1">
    <location>
        <begin position="1"/>
        <end position="33"/>
    </location>
</feature>
<dbReference type="Proteomes" id="UP000240419">
    <property type="component" value="Unassembled WGS sequence"/>
</dbReference>
<sequence length="189" mass="21427">MFVKKIPLKKALQYGLAAILLSTLAIVSSPTEAARTTVSLNVKDVSQAAGNWCWAATSVSILDYFNESVTQHDFVEYVKGEAVNKPENMRNTKDGIEHFGVSSSREYDSMSWSRTVREINTDSPILVAIKWKTQDIGHNVVIDGYINDSTRYVMYMDPWDGQHFTMTYDAFLNSSRQEWVDSLYGFETN</sequence>
<dbReference type="Pfam" id="PF12385">
    <property type="entry name" value="Peptidase_C70"/>
    <property type="match status" value="1"/>
</dbReference>
<dbReference type="AlphaFoldDB" id="A0A2P7UQW2"/>
<evidence type="ECO:0008006" key="4">
    <source>
        <dbReference type="Google" id="ProtNLM"/>
    </source>
</evidence>
<comment type="caution">
    <text evidence="2">The sequence shown here is derived from an EMBL/GenBank/DDBJ whole genome shotgun (WGS) entry which is preliminary data.</text>
</comment>
<dbReference type="Gene3D" id="3.90.70.10">
    <property type="entry name" value="Cysteine proteinases"/>
    <property type="match status" value="1"/>
</dbReference>
<evidence type="ECO:0000256" key="1">
    <source>
        <dbReference type="SAM" id="SignalP"/>
    </source>
</evidence>
<evidence type="ECO:0000313" key="2">
    <source>
        <dbReference type="EMBL" id="PSJ89394.1"/>
    </source>
</evidence>
<accession>A0A2P7UQW2</accession>
<evidence type="ECO:0000313" key="3">
    <source>
        <dbReference type="Proteomes" id="UP000240419"/>
    </source>
</evidence>